<dbReference type="Gramene" id="OB10G14700.1">
    <property type="protein sequence ID" value="OB10G14700.1"/>
    <property type="gene ID" value="OB10G14700"/>
</dbReference>
<feature type="region of interest" description="Disordered" evidence="1">
    <location>
        <begin position="1"/>
        <end position="28"/>
    </location>
</feature>
<accession>J3N1S2</accession>
<dbReference type="HOGENOM" id="CLU_2187999_0_0_1"/>
<protein>
    <submittedName>
        <fullName evidence="2">Uncharacterized protein</fullName>
    </submittedName>
</protein>
<name>J3N1S2_ORYBR</name>
<dbReference type="Proteomes" id="UP000006038">
    <property type="component" value="Chromosome 10"/>
</dbReference>
<dbReference type="AlphaFoldDB" id="J3N1S2"/>
<dbReference type="EnsemblPlants" id="OB10G14700.1">
    <property type="protein sequence ID" value="OB10G14700.1"/>
    <property type="gene ID" value="OB10G14700"/>
</dbReference>
<keyword evidence="3" id="KW-1185">Reference proteome</keyword>
<evidence type="ECO:0000313" key="3">
    <source>
        <dbReference type="Proteomes" id="UP000006038"/>
    </source>
</evidence>
<feature type="compositionally biased region" description="Basic and acidic residues" evidence="1">
    <location>
        <begin position="14"/>
        <end position="23"/>
    </location>
</feature>
<sequence length="109" mass="11864">MKRGSFVRENLTGTKKEEQDAKKLQNAVSPDCKEAQQISAAIAQRLQRHSYGEAANKYAAHPWRIIVGGGTSDVSLAGRRLTVGRRWESRDGVAALIRIDATAVGSVCQ</sequence>
<evidence type="ECO:0000313" key="2">
    <source>
        <dbReference type="EnsemblPlants" id="OB10G14700.1"/>
    </source>
</evidence>
<reference evidence="2" key="1">
    <citation type="journal article" date="2013" name="Nat. Commun.">
        <title>Whole-genome sequencing of Oryza brachyantha reveals mechanisms underlying Oryza genome evolution.</title>
        <authorList>
            <person name="Chen J."/>
            <person name="Huang Q."/>
            <person name="Gao D."/>
            <person name="Wang J."/>
            <person name="Lang Y."/>
            <person name="Liu T."/>
            <person name="Li B."/>
            <person name="Bai Z."/>
            <person name="Luis Goicoechea J."/>
            <person name="Liang C."/>
            <person name="Chen C."/>
            <person name="Zhang W."/>
            <person name="Sun S."/>
            <person name="Liao Y."/>
            <person name="Zhang X."/>
            <person name="Yang L."/>
            <person name="Song C."/>
            <person name="Wang M."/>
            <person name="Shi J."/>
            <person name="Liu G."/>
            <person name="Liu J."/>
            <person name="Zhou H."/>
            <person name="Zhou W."/>
            <person name="Yu Q."/>
            <person name="An N."/>
            <person name="Chen Y."/>
            <person name="Cai Q."/>
            <person name="Wang B."/>
            <person name="Liu B."/>
            <person name="Min J."/>
            <person name="Huang Y."/>
            <person name="Wu H."/>
            <person name="Li Z."/>
            <person name="Zhang Y."/>
            <person name="Yin Y."/>
            <person name="Song W."/>
            <person name="Jiang J."/>
            <person name="Jackson S.A."/>
            <person name="Wing R.A."/>
            <person name="Wang J."/>
            <person name="Chen M."/>
        </authorList>
    </citation>
    <scope>NUCLEOTIDE SEQUENCE [LARGE SCALE GENOMIC DNA]</scope>
    <source>
        <strain evidence="2">cv. IRGC 101232</strain>
    </source>
</reference>
<proteinExistence type="predicted"/>
<reference evidence="2" key="2">
    <citation type="submission" date="2013-04" db="UniProtKB">
        <authorList>
            <consortium name="EnsemblPlants"/>
        </authorList>
    </citation>
    <scope>IDENTIFICATION</scope>
</reference>
<organism evidence="2">
    <name type="scientific">Oryza brachyantha</name>
    <name type="common">malo sina</name>
    <dbReference type="NCBI Taxonomy" id="4533"/>
    <lineage>
        <taxon>Eukaryota</taxon>
        <taxon>Viridiplantae</taxon>
        <taxon>Streptophyta</taxon>
        <taxon>Embryophyta</taxon>
        <taxon>Tracheophyta</taxon>
        <taxon>Spermatophyta</taxon>
        <taxon>Magnoliopsida</taxon>
        <taxon>Liliopsida</taxon>
        <taxon>Poales</taxon>
        <taxon>Poaceae</taxon>
        <taxon>BOP clade</taxon>
        <taxon>Oryzoideae</taxon>
        <taxon>Oryzeae</taxon>
        <taxon>Oryzinae</taxon>
        <taxon>Oryza</taxon>
    </lineage>
</organism>
<evidence type="ECO:0000256" key="1">
    <source>
        <dbReference type="SAM" id="MobiDB-lite"/>
    </source>
</evidence>